<reference evidence="2 3" key="1">
    <citation type="submission" date="2013-08" db="EMBL/GenBank/DDBJ databases">
        <title>Genome sequencing of Lysobacter.</title>
        <authorList>
            <person name="Zhang S."/>
            <person name="Wang G."/>
        </authorList>
    </citation>
    <scope>NUCLEOTIDE SEQUENCE [LARGE SCALE GENOMIC DNA]</scope>
    <source>
        <strain evidence="2 3">Ko07</strain>
    </source>
</reference>
<proteinExistence type="predicted"/>
<feature type="transmembrane region" description="Helical" evidence="1">
    <location>
        <begin position="73"/>
        <end position="90"/>
    </location>
</feature>
<dbReference type="RefSeq" id="WP_023121626.1">
    <property type="nucleotide sequence ID" value="NZ_AVPS01000004.1"/>
</dbReference>
<dbReference type="eggNOG" id="COG3838">
    <property type="taxonomic scope" value="Bacteria"/>
</dbReference>
<keyword evidence="1" id="KW-0472">Membrane</keyword>
<gene>
    <name evidence="2" type="ORF">N792_06890</name>
</gene>
<dbReference type="Pfam" id="PF04956">
    <property type="entry name" value="TrbC"/>
    <property type="match status" value="1"/>
</dbReference>
<comment type="caution">
    <text evidence="2">The sequence shown here is derived from an EMBL/GenBank/DDBJ whole genome shotgun (WGS) entry which is preliminary data.</text>
</comment>
<feature type="transmembrane region" description="Helical" evidence="1">
    <location>
        <begin position="102"/>
        <end position="122"/>
    </location>
</feature>
<dbReference type="Proteomes" id="UP000030017">
    <property type="component" value="Unassembled WGS sequence"/>
</dbReference>
<evidence type="ECO:0000313" key="2">
    <source>
        <dbReference type="EMBL" id="KGM52059.1"/>
    </source>
</evidence>
<sequence>MTHAHAFRVSVNPPSHLSILARLRCLGRPAGQGLLLAALLLFLAGTAQAAGSSMPWEGPLQSILESIQGPVARIVAVIIIIATGLALAFGDTSGGFRKLIQIVFGLSIAFAASSFFLSFFSFSGGAVV</sequence>
<keyword evidence="3" id="KW-1185">Reference proteome</keyword>
<protein>
    <submittedName>
        <fullName evidence="2">Conjugal transfer protein TrbC</fullName>
    </submittedName>
</protein>
<evidence type="ECO:0000256" key="1">
    <source>
        <dbReference type="SAM" id="Phobius"/>
    </source>
</evidence>
<dbReference type="InterPro" id="IPR007039">
    <property type="entry name" value="TrbC/VirB2"/>
</dbReference>
<accession>A0A0A0ENQ8</accession>
<dbReference type="AlphaFoldDB" id="A0A0A0ENQ8"/>
<name>A0A0A0ENQ8_9GAMM</name>
<keyword evidence="1" id="KW-1133">Transmembrane helix</keyword>
<dbReference type="EMBL" id="AVPS01000004">
    <property type="protein sequence ID" value="KGM52059.1"/>
    <property type="molecule type" value="Genomic_DNA"/>
</dbReference>
<dbReference type="STRING" id="1122185.N792_06890"/>
<organism evidence="2 3">
    <name type="scientific">Lysobacter concretionis Ko07 = DSM 16239</name>
    <dbReference type="NCBI Taxonomy" id="1122185"/>
    <lineage>
        <taxon>Bacteria</taxon>
        <taxon>Pseudomonadati</taxon>
        <taxon>Pseudomonadota</taxon>
        <taxon>Gammaproteobacteria</taxon>
        <taxon>Lysobacterales</taxon>
        <taxon>Lysobacteraceae</taxon>
        <taxon>Novilysobacter</taxon>
    </lineage>
</organism>
<keyword evidence="1" id="KW-0812">Transmembrane</keyword>
<evidence type="ECO:0000313" key="3">
    <source>
        <dbReference type="Proteomes" id="UP000030017"/>
    </source>
</evidence>